<organism evidence="2">
    <name type="scientific">Mesorhizobium sp. WSM2240</name>
    <dbReference type="NCBI Taxonomy" id="3228851"/>
    <lineage>
        <taxon>Bacteria</taxon>
        <taxon>Pseudomonadati</taxon>
        <taxon>Pseudomonadota</taxon>
        <taxon>Alphaproteobacteria</taxon>
        <taxon>Hyphomicrobiales</taxon>
        <taxon>Phyllobacteriaceae</taxon>
        <taxon>Mesorhizobium</taxon>
    </lineage>
</organism>
<dbReference type="EC" id="2.4.-.-" evidence="2"/>
<dbReference type="InterPro" id="IPR001173">
    <property type="entry name" value="Glyco_trans_2-like"/>
</dbReference>
<geneLocation type="plasmid" evidence="2">
    <name>pMk2240A</name>
</geneLocation>
<dbReference type="SUPFAM" id="SSF53448">
    <property type="entry name" value="Nucleotide-diphospho-sugar transferases"/>
    <property type="match status" value="1"/>
</dbReference>
<protein>
    <submittedName>
        <fullName evidence="2">Glycosyltransferase family 2 protein</fullName>
        <ecNumber evidence="2">2.4.-.-</ecNumber>
    </submittedName>
</protein>
<feature type="domain" description="Glycosyltransferase 2-like" evidence="1">
    <location>
        <begin position="13"/>
        <end position="141"/>
    </location>
</feature>
<dbReference type="PANTHER" id="PTHR22916">
    <property type="entry name" value="GLYCOSYLTRANSFERASE"/>
    <property type="match status" value="1"/>
</dbReference>
<sequence length="370" mass="41149">MANLSDESATLVSVVIPVHNGCGFVENAVRCAAEQTWPSIEIIVVDDGSTDATASVVRECAARDKRVRLIHQANGGVAVARNAGIASAQGDYVAFLDADDLWHREKISKQMEVMQRGGADTGIVYCRYREVDSEGAIIKSPHFPPYEGYVYPLLVLFNFMGGGSAVLVRRKCLLEIGGFDPSLRARGAQGAEDTRAFLAISERYAVRIADSYLMGYRLSDGNMSSNIFKMFKSRQIVLREVRNRHPELPAFLFRWAAGENASWLAERSLREGKFPQGLALLARTILIDPPSALNLRIARSLTRGILRRLKDWFGWTSSDHPVKSERQHIRHFHEISPEEGLQTEPRIPDRHDRRRAVAARLAVAGVVPTS</sequence>
<keyword evidence="2" id="KW-0614">Plasmid</keyword>
<dbReference type="Gene3D" id="3.90.550.10">
    <property type="entry name" value="Spore Coat Polysaccharide Biosynthesis Protein SpsA, Chain A"/>
    <property type="match status" value="1"/>
</dbReference>
<dbReference type="PANTHER" id="PTHR22916:SF3">
    <property type="entry name" value="UDP-GLCNAC:BETAGAL BETA-1,3-N-ACETYLGLUCOSAMINYLTRANSFERASE-LIKE PROTEIN 1"/>
    <property type="match status" value="1"/>
</dbReference>
<gene>
    <name evidence="2" type="ORF">ABVK50_32515</name>
</gene>
<evidence type="ECO:0000313" key="2">
    <source>
        <dbReference type="EMBL" id="XCG52217.1"/>
    </source>
</evidence>
<proteinExistence type="predicted"/>
<dbReference type="EMBL" id="CP159256">
    <property type="protein sequence ID" value="XCG52217.1"/>
    <property type="molecule type" value="Genomic_DNA"/>
</dbReference>
<accession>A0AAU8D1V5</accession>
<keyword evidence="2" id="KW-0808">Transferase</keyword>
<dbReference type="GO" id="GO:0016758">
    <property type="term" value="F:hexosyltransferase activity"/>
    <property type="evidence" value="ECO:0007669"/>
    <property type="project" value="UniProtKB-ARBA"/>
</dbReference>
<dbReference type="Pfam" id="PF00535">
    <property type="entry name" value="Glycos_transf_2"/>
    <property type="match status" value="1"/>
</dbReference>
<evidence type="ECO:0000259" key="1">
    <source>
        <dbReference type="Pfam" id="PF00535"/>
    </source>
</evidence>
<dbReference type="CDD" id="cd00761">
    <property type="entry name" value="Glyco_tranf_GTA_type"/>
    <property type="match status" value="1"/>
</dbReference>
<dbReference type="RefSeq" id="WP_353646425.1">
    <property type="nucleotide sequence ID" value="NZ_CP159256.1"/>
</dbReference>
<name>A0AAU8D1V5_9HYPH</name>
<dbReference type="AlphaFoldDB" id="A0AAU8D1V5"/>
<reference evidence="2" key="1">
    <citation type="submission" date="2024-06" db="EMBL/GenBank/DDBJ databases">
        <title>Mesorhizobium karijinii sp. nov., a symbiont of the iconic Swainsona formosa from arid Australia.</title>
        <authorList>
            <person name="Hill Y.J."/>
            <person name="Watkin E.L.J."/>
            <person name="O'Hara G.W."/>
            <person name="Terpolilli J."/>
            <person name="Tye M.L."/>
            <person name="Kohlmeier M.G."/>
        </authorList>
    </citation>
    <scope>NUCLEOTIDE SEQUENCE</scope>
    <source>
        <strain evidence="2">WSM2240</strain>
        <plasmid evidence="2">pMk2240A</plasmid>
    </source>
</reference>
<dbReference type="InterPro" id="IPR029044">
    <property type="entry name" value="Nucleotide-diphossugar_trans"/>
</dbReference>
<keyword evidence="2" id="KW-0328">Glycosyltransferase</keyword>